<feature type="transmembrane region" description="Helical" evidence="7">
    <location>
        <begin position="222"/>
        <end position="240"/>
    </location>
</feature>
<feature type="transmembrane region" description="Helical" evidence="7">
    <location>
        <begin position="68"/>
        <end position="85"/>
    </location>
</feature>
<dbReference type="PANTHER" id="PTHR30477">
    <property type="entry name" value="ABC-TRANSPORTER METAL-BINDING PROTEIN"/>
    <property type="match status" value="1"/>
</dbReference>
<comment type="similarity">
    <text evidence="2 6">Belongs to the ABC-3 integral membrane protein family.</text>
</comment>
<evidence type="ECO:0000256" key="6">
    <source>
        <dbReference type="RuleBase" id="RU003943"/>
    </source>
</evidence>
<keyword evidence="6" id="KW-0813">Transport</keyword>
<feature type="transmembrane region" description="Helical" evidence="7">
    <location>
        <begin position="246"/>
        <end position="267"/>
    </location>
</feature>
<dbReference type="Proteomes" id="UP001265983">
    <property type="component" value="Unassembled WGS sequence"/>
</dbReference>
<evidence type="ECO:0000256" key="5">
    <source>
        <dbReference type="ARBA" id="ARBA00023136"/>
    </source>
</evidence>
<dbReference type="GO" id="GO:0043190">
    <property type="term" value="C:ATP-binding cassette (ABC) transporter complex"/>
    <property type="evidence" value="ECO:0007669"/>
    <property type="project" value="InterPro"/>
</dbReference>
<keyword evidence="5 7" id="KW-0472">Membrane</keyword>
<dbReference type="InterPro" id="IPR037294">
    <property type="entry name" value="ABC_BtuC-like"/>
</dbReference>
<dbReference type="Gene3D" id="1.10.3470.10">
    <property type="entry name" value="ABC transporter involved in vitamin B12 uptake, BtuC"/>
    <property type="match status" value="1"/>
</dbReference>
<evidence type="ECO:0000256" key="2">
    <source>
        <dbReference type="ARBA" id="ARBA00008034"/>
    </source>
</evidence>
<evidence type="ECO:0000313" key="10">
    <source>
        <dbReference type="Proteomes" id="UP000423525"/>
    </source>
</evidence>
<dbReference type="GO" id="GO:0010043">
    <property type="term" value="P:response to zinc ion"/>
    <property type="evidence" value="ECO:0007669"/>
    <property type="project" value="TreeGrafter"/>
</dbReference>
<comment type="subcellular location">
    <subcellularLocation>
        <location evidence="6">Cell membrane</location>
        <topology evidence="6">Multi-pass membrane protein</topology>
    </subcellularLocation>
    <subcellularLocation>
        <location evidence="1">Membrane</location>
        <topology evidence="1">Multi-pass membrane protein</topology>
    </subcellularLocation>
</comment>
<feature type="transmembrane region" description="Helical" evidence="7">
    <location>
        <begin position="194"/>
        <end position="215"/>
    </location>
</feature>
<evidence type="ECO:0000313" key="8">
    <source>
        <dbReference type="EMBL" id="MDT9410472.1"/>
    </source>
</evidence>
<feature type="transmembrane region" description="Helical" evidence="7">
    <location>
        <begin position="135"/>
        <end position="153"/>
    </location>
</feature>
<dbReference type="SUPFAM" id="SSF81345">
    <property type="entry name" value="ABC transporter involved in vitamin B12 uptake, BtuC"/>
    <property type="match status" value="1"/>
</dbReference>
<dbReference type="AlphaFoldDB" id="A0A6I8MFS2"/>
<gene>
    <name evidence="9" type="ORF">FRC0190_00625</name>
    <name evidence="8" type="ORF">P8T80_03605</name>
</gene>
<feature type="transmembrane region" description="Helical" evidence="7">
    <location>
        <begin position="15"/>
        <end position="36"/>
    </location>
</feature>
<organism evidence="9 10">
    <name type="scientific">Corynebacterium rouxii</name>
    <dbReference type="NCBI Taxonomy" id="2719119"/>
    <lineage>
        <taxon>Bacteria</taxon>
        <taxon>Bacillati</taxon>
        <taxon>Actinomycetota</taxon>
        <taxon>Actinomycetes</taxon>
        <taxon>Mycobacteriales</taxon>
        <taxon>Corynebacteriaceae</taxon>
        <taxon>Corynebacterium</taxon>
    </lineage>
</organism>
<feature type="transmembrane region" description="Helical" evidence="7">
    <location>
        <begin position="92"/>
        <end position="110"/>
    </location>
</feature>
<protein>
    <submittedName>
        <fullName evidence="9">Metal ABC transporter permease</fullName>
    </submittedName>
</protein>
<name>A0A6I8MFS2_9CORY</name>
<evidence type="ECO:0000256" key="7">
    <source>
        <dbReference type="SAM" id="Phobius"/>
    </source>
</evidence>
<dbReference type="EMBL" id="LR738855">
    <property type="protein sequence ID" value="VZH84612.1"/>
    <property type="molecule type" value="Genomic_DNA"/>
</dbReference>
<dbReference type="PANTHER" id="PTHR30477:SF13">
    <property type="entry name" value="IRON TRANSPORT SYSTEM MEMBRANE PROTEIN HI_0360-RELATED"/>
    <property type="match status" value="1"/>
</dbReference>
<dbReference type="InterPro" id="IPR001626">
    <property type="entry name" value="ABC_TroCD"/>
</dbReference>
<evidence type="ECO:0000256" key="4">
    <source>
        <dbReference type="ARBA" id="ARBA00022989"/>
    </source>
</evidence>
<evidence type="ECO:0000256" key="1">
    <source>
        <dbReference type="ARBA" id="ARBA00004141"/>
    </source>
</evidence>
<dbReference type="RefSeq" id="WP_155871800.1">
    <property type="nucleotide sequence ID" value="NZ_CP168248.1"/>
</dbReference>
<keyword evidence="11" id="KW-1185">Reference proteome</keyword>
<proteinExistence type="inferred from homology"/>
<dbReference type="KEGG" id="crf:FRC0190_00625"/>
<keyword evidence="3 6" id="KW-0812">Transmembrane</keyword>
<evidence type="ECO:0000313" key="11">
    <source>
        <dbReference type="Proteomes" id="UP001265983"/>
    </source>
</evidence>
<dbReference type="GO" id="GO:0055085">
    <property type="term" value="P:transmembrane transport"/>
    <property type="evidence" value="ECO:0007669"/>
    <property type="project" value="InterPro"/>
</dbReference>
<keyword evidence="4 7" id="KW-1133">Transmembrane helix</keyword>
<evidence type="ECO:0000313" key="9">
    <source>
        <dbReference type="EMBL" id="VZH84612.1"/>
    </source>
</evidence>
<feature type="transmembrane region" description="Helical" evidence="7">
    <location>
        <begin position="165"/>
        <end position="188"/>
    </location>
</feature>
<sequence>MLAEISELTGIAPYLLRPIILLTVLGFVSGLVGVVVNLRSLEFNAEAVVHSVFPGIVAGAVFGGIDMIIPAASAVAVLVAIALTFASRHSEAGTAVVLTSFFSAGIVLSLKKGDMSGQLEALMFGRLLEVTDERLIQALIVCVLAVVVMLWTWRTHIFVAFDREGAHATGVNLLAIDLAVNVAIAAVVVASSTAIGTLLVIGYLCIPGAAARLIATRVRTMVPLAMLFGIAGGYLGVWLSGLSPRISPQASVALSVVAMYGIALAIYRVRGFVGRSA</sequence>
<evidence type="ECO:0000256" key="3">
    <source>
        <dbReference type="ARBA" id="ARBA00022692"/>
    </source>
</evidence>
<accession>A0A6I8MFS2</accession>
<reference evidence="9 10" key="1">
    <citation type="submission" date="2019-11" db="EMBL/GenBank/DDBJ databases">
        <authorList>
            <person name="Brisse S."/>
        </authorList>
    </citation>
    <scope>NUCLEOTIDE SEQUENCE [LARGE SCALE GENOMIC DNA]</scope>
    <source>
        <strain evidence="9">FRC0190</strain>
    </source>
</reference>
<dbReference type="EMBL" id="JARUHM010000008">
    <property type="protein sequence ID" value="MDT9410472.1"/>
    <property type="molecule type" value="Genomic_DNA"/>
</dbReference>
<reference evidence="8 11" key="2">
    <citation type="submission" date="2023-03" db="EMBL/GenBank/DDBJ databases">
        <title>Whole genome sequence of the first Corynebacterium rouxii strains isolated in Brazil: a recent member of Corynebacterium diphtheriae complex.</title>
        <authorList>
            <person name="Vieira V."/>
            <person name="Ramos J.N."/>
            <person name="Araujo M.R.B."/>
            <person name="Baio P.V."/>
            <person name="Sant'Anna L.O."/>
            <person name="Veras J.F.C."/>
            <person name="Vieira E.M.D."/>
            <person name="Sousa M.A.B."/>
            <person name="Camargo C.H."/>
            <person name="Sacchi C.T."/>
            <person name="Campos K.R."/>
            <person name="Santos M.B.N."/>
            <person name="Bokermann S."/>
            <person name="Alvim L.B."/>
            <person name="Santos L.S."/>
            <person name="Mattos-Guaraldi A.L."/>
        </authorList>
    </citation>
    <scope>NUCLEOTIDE SEQUENCE [LARGE SCALE GENOMIC DNA]</scope>
    <source>
        <strain evidence="8 11">70862</strain>
    </source>
</reference>
<dbReference type="Pfam" id="PF00950">
    <property type="entry name" value="ABC-3"/>
    <property type="match status" value="1"/>
</dbReference>
<dbReference type="Proteomes" id="UP000423525">
    <property type="component" value="Chromosome"/>
</dbReference>